<name>A0A803Q4N2_CANSA</name>
<dbReference type="EnsemblPlants" id="evm.model.07.307">
    <property type="protein sequence ID" value="cds.evm.model.07.307"/>
    <property type="gene ID" value="evm.TU.07.307"/>
</dbReference>
<feature type="compositionally biased region" description="Acidic residues" evidence="1">
    <location>
        <begin position="17"/>
        <end position="37"/>
    </location>
</feature>
<organism evidence="2 3">
    <name type="scientific">Cannabis sativa</name>
    <name type="common">Hemp</name>
    <name type="synonym">Marijuana</name>
    <dbReference type="NCBI Taxonomy" id="3483"/>
    <lineage>
        <taxon>Eukaryota</taxon>
        <taxon>Viridiplantae</taxon>
        <taxon>Streptophyta</taxon>
        <taxon>Embryophyta</taxon>
        <taxon>Tracheophyta</taxon>
        <taxon>Spermatophyta</taxon>
        <taxon>Magnoliopsida</taxon>
        <taxon>eudicotyledons</taxon>
        <taxon>Gunneridae</taxon>
        <taxon>Pentapetalae</taxon>
        <taxon>rosids</taxon>
        <taxon>fabids</taxon>
        <taxon>Rosales</taxon>
        <taxon>Cannabaceae</taxon>
        <taxon>Cannabis</taxon>
    </lineage>
</organism>
<dbReference type="EMBL" id="UZAU01000632">
    <property type="status" value="NOT_ANNOTATED_CDS"/>
    <property type="molecule type" value="Genomic_DNA"/>
</dbReference>
<keyword evidence="3" id="KW-1185">Reference proteome</keyword>
<evidence type="ECO:0000256" key="1">
    <source>
        <dbReference type="SAM" id="MobiDB-lite"/>
    </source>
</evidence>
<dbReference type="AlphaFoldDB" id="A0A803Q4N2"/>
<proteinExistence type="predicted"/>
<feature type="region of interest" description="Disordered" evidence="1">
    <location>
        <begin position="1"/>
        <end position="91"/>
    </location>
</feature>
<sequence>MVKTKNTSHPQQPDEPKDPDEEEGDSKDAEPEDDDGEDSKGIAESWPAPKENPKVVPGKSKKAHDPQKLCFDPPKRKGSQRGRFPIGKTNPRTVEIEEAYSCIKSQENRRGLPGKITLSIYDTSSIPNMET</sequence>
<dbReference type="Proteomes" id="UP000596661">
    <property type="component" value="Chromosome 7"/>
</dbReference>
<evidence type="ECO:0000313" key="2">
    <source>
        <dbReference type="EnsemblPlants" id="cds.evm.model.07.307"/>
    </source>
</evidence>
<accession>A0A803Q4N2</accession>
<reference evidence="2" key="1">
    <citation type="submission" date="2018-11" db="EMBL/GenBank/DDBJ databases">
        <authorList>
            <person name="Grassa J C."/>
        </authorList>
    </citation>
    <scope>NUCLEOTIDE SEQUENCE [LARGE SCALE GENOMIC DNA]</scope>
</reference>
<protein>
    <submittedName>
        <fullName evidence="2">Uncharacterized protein</fullName>
    </submittedName>
</protein>
<dbReference type="Gramene" id="evm.model.07.307">
    <property type="protein sequence ID" value="cds.evm.model.07.307"/>
    <property type="gene ID" value="evm.TU.07.307"/>
</dbReference>
<evidence type="ECO:0000313" key="3">
    <source>
        <dbReference type="Proteomes" id="UP000596661"/>
    </source>
</evidence>
<reference evidence="2" key="2">
    <citation type="submission" date="2021-03" db="UniProtKB">
        <authorList>
            <consortium name="EnsemblPlants"/>
        </authorList>
    </citation>
    <scope>IDENTIFICATION</scope>
</reference>